<dbReference type="PANTHER" id="PTHR44846">
    <property type="entry name" value="MANNOSYL-D-GLYCERATE TRANSPORT/METABOLISM SYSTEM REPRESSOR MNGR-RELATED"/>
    <property type="match status" value="1"/>
</dbReference>
<dbReference type="PRINTS" id="PR00035">
    <property type="entry name" value="HTHGNTR"/>
</dbReference>
<evidence type="ECO:0000256" key="2">
    <source>
        <dbReference type="ARBA" id="ARBA00023125"/>
    </source>
</evidence>
<organism evidence="5 6">
    <name type="scientific">Mesorhizobium shangrilense</name>
    <dbReference type="NCBI Taxonomy" id="460060"/>
    <lineage>
        <taxon>Bacteria</taxon>
        <taxon>Pseudomonadati</taxon>
        <taxon>Pseudomonadota</taxon>
        <taxon>Alphaproteobacteria</taxon>
        <taxon>Hyphomicrobiales</taxon>
        <taxon>Phyllobacteriaceae</taxon>
        <taxon>Mesorhizobium</taxon>
    </lineage>
</organism>
<evidence type="ECO:0000313" key="6">
    <source>
        <dbReference type="Proteomes" id="UP001548832"/>
    </source>
</evidence>
<dbReference type="Proteomes" id="UP001548832">
    <property type="component" value="Unassembled WGS sequence"/>
</dbReference>
<name>A0ABV2D6S7_9HYPH</name>
<evidence type="ECO:0000313" key="5">
    <source>
        <dbReference type="EMBL" id="MET2825741.1"/>
    </source>
</evidence>
<evidence type="ECO:0000256" key="3">
    <source>
        <dbReference type="ARBA" id="ARBA00023163"/>
    </source>
</evidence>
<reference evidence="5 6" key="1">
    <citation type="submission" date="2024-06" db="EMBL/GenBank/DDBJ databases">
        <authorList>
            <person name="Kim D.-U."/>
        </authorList>
    </citation>
    <scope>NUCLEOTIDE SEQUENCE [LARGE SCALE GENOMIC DNA]</scope>
    <source>
        <strain evidence="5 6">KACC15460</strain>
    </source>
</reference>
<dbReference type="SMART" id="SM00345">
    <property type="entry name" value="HTH_GNTR"/>
    <property type="match status" value="1"/>
</dbReference>
<sequence>MADTIVLDPHAPVPLYTQLYRILRLRILEGQYAEGDAIPSENVLRDEHGITRSTVRKAIALLVNEGLVRQFRGKGTIVSYAPINNSVWNFGGFTDYSRARGQRPVTSLLEQATEDGANGRVLKLVRARGIAVEDVTLFLNLDTSWLSLKRYPGLDGFDFEKMSLYQVLRDHYGVSPARSELTLSVVAPSALIARVFGDGHNVPGFLCATGDVFSSSDELVERTSVIYSPTLEMRVGTSWSAGNSGSAGNGQPPGA</sequence>
<dbReference type="InterPro" id="IPR036390">
    <property type="entry name" value="WH_DNA-bd_sf"/>
</dbReference>
<dbReference type="Gene3D" id="1.10.10.10">
    <property type="entry name" value="Winged helix-like DNA-binding domain superfamily/Winged helix DNA-binding domain"/>
    <property type="match status" value="1"/>
</dbReference>
<dbReference type="PROSITE" id="PS50949">
    <property type="entry name" value="HTH_GNTR"/>
    <property type="match status" value="1"/>
</dbReference>
<dbReference type="RefSeq" id="WP_354457825.1">
    <property type="nucleotide sequence ID" value="NZ_JBEWSZ010000001.1"/>
</dbReference>
<dbReference type="Pfam" id="PF07702">
    <property type="entry name" value="UTRA"/>
    <property type="match status" value="1"/>
</dbReference>
<evidence type="ECO:0000259" key="4">
    <source>
        <dbReference type="PROSITE" id="PS50949"/>
    </source>
</evidence>
<evidence type="ECO:0000256" key="1">
    <source>
        <dbReference type="ARBA" id="ARBA00023015"/>
    </source>
</evidence>
<dbReference type="SUPFAM" id="SSF46785">
    <property type="entry name" value="Winged helix' DNA-binding domain"/>
    <property type="match status" value="1"/>
</dbReference>
<feature type="domain" description="HTH gntR-type" evidence="4">
    <location>
        <begin position="13"/>
        <end position="81"/>
    </location>
</feature>
<keyword evidence="1" id="KW-0805">Transcription regulation</keyword>
<dbReference type="InterPro" id="IPR036388">
    <property type="entry name" value="WH-like_DNA-bd_sf"/>
</dbReference>
<dbReference type="Gene3D" id="3.40.1410.10">
    <property type="entry name" value="Chorismate lyase-like"/>
    <property type="match status" value="1"/>
</dbReference>
<dbReference type="EMBL" id="JBEWSZ010000001">
    <property type="protein sequence ID" value="MET2825741.1"/>
    <property type="molecule type" value="Genomic_DNA"/>
</dbReference>
<dbReference type="InterPro" id="IPR011663">
    <property type="entry name" value="UTRA"/>
</dbReference>
<dbReference type="SUPFAM" id="SSF64288">
    <property type="entry name" value="Chorismate lyase-like"/>
    <property type="match status" value="1"/>
</dbReference>
<proteinExistence type="predicted"/>
<keyword evidence="3" id="KW-0804">Transcription</keyword>
<dbReference type="Pfam" id="PF00392">
    <property type="entry name" value="GntR"/>
    <property type="match status" value="1"/>
</dbReference>
<dbReference type="InterPro" id="IPR050679">
    <property type="entry name" value="Bact_HTH_transcr_reg"/>
</dbReference>
<comment type="caution">
    <text evidence="5">The sequence shown here is derived from an EMBL/GenBank/DDBJ whole genome shotgun (WGS) entry which is preliminary data.</text>
</comment>
<gene>
    <name evidence="5" type="ORF">ABVQ20_01990</name>
</gene>
<accession>A0ABV2D6S7</accession>
<keyword evidence="2" id="KW-0238">DNA-binding</keyword>
<protein>
    <submittedName>
        <fullName evidence="5">GntR family transcriptional regulator</fullName>
    </submittedName>
</protein>
<dbReference type="InterPro" id="IPR000524">
    <property type="entry name" value="Tscrpt_reg_HTH_GntR"/>
</dbReference>
<keyword evidence="6" id="KW-1185">Reference proteome</keyword>
<dbReference type="PANTHER" id="PTHR44846:SF1">
    <property type="entry name" value="MANNOSYL-D-GLYCERATE TRANSPORT_METABOLISM SYSTEM REPRESSOR MNGR-RELATED"/>
    <property type="match status" value="1"/>
</dbReference>
<dbReference type="InterPro" id="IPR028978">
    <property type="entry name" value="Chorismate_lyase_/UTRA_dom_sf"/>
</dbReference>
<dbReference type="CDD" id="cd07377">
    <property type="entry name" value="WHTH_GntR"/>
    <property type="match status" value="1"/>
</dbReference>